<dbReference type="EMBL" id="LSBA01000017">
    <property type="protein sequence ID" value="KXZ18495.1"/>
    <property type="molecule type" value="Genomic_DNA"/>
</dbReference>
<dbReference type="STRING" id="1793963.AXI58_16930"/>
<evidence type="ECO:0000313" key="2">
    <source>
        <dbReference type="Proteomes" id="UP000075430"/>
    </source>
</evidence>
<proteinExistence type="predicted"/>
<organism evidence="1 2">
    <name type="scientific">Bacillus nakamurai</name>
    <dbReference type="NCBI Taxonomy" id="1793963"/>
    <lineage>
        <taxon>Bacteria</taxon>
        <taxon>Bacillati</taxon>
        <taxon>Bacillota</taxon>
        <taxon>Bacilli</taxon>
        <taxon>Bacillales</taxon>
        <taxon>Bacillaceae</taxon>
        <taxon>Bacillus</taxon>
    </lineage>
</organism>
<evidence type="ECO:0000313" key="1">
    <source>
        <dbReference type="EMBL" id="KXZ18495.1"/>
    </source>
</evidence>
<protein>
    <submittedName>
        <fullName evidence="1">Uncharacterized protein</fullName>
    </submittedName>
</protein>
<dbReference type="Proteomes" id="UP000075430">
    <property type="component" value="Unassembled WGS sequence"/>
</dbReference>
<sequence length="63" mass="7466">MKCFLLRRNHKIILIILKPARCKAMTENDEAGQKRAFYSECYSEVNVYAPNIKDFPTKFCFFL</sequence>
<accession>A0A150F6D0</accession>
<comment type="caution">
    <text evidence="1">The sequence shown here is derived from an EMBL/GenBank/DDBJ whole genome shotgun (WGS) entry which is preliminary data.</text>
</comment>
<dbReference type="AlphaFoldDB" id="A0A150F6D0"/>
<name>A0A150F6D0_9BACI</name>
<keyword evidence="2" id="KW-1185">Reference proteome</keyword>
<gene>
    <name evidence="1" type="ORF">AXI58_16930</name>
</gene>
<reference evidence="2" key="1">
    <citation type="submission" date="2016-02" db="EMBL/GenBank/DDBJ databases">
        <authorList>
            <person name="Dunlap C."/>
        </authorList>
    </citation>
    <scope>NUCLEOTIDE SEQUENCE [LARGE SCALE GENOMIC DNA]</scope>
    <source>
        <strain evidence="2">NRRL B-41092</strain>
    </source>
</reference>